<feature type="region of interest" description="Disordered" evidence="1">
    <location>
        <begin position="24"/>
        <end position="49"/>
    </location>
</feature>
<dbReference type="EMBL" id="FMKA01000002">
    <property type="protein sequence ID" value="SCP95834.1"/>
    <property type="molecule type" value="Genomic_DNA"/>
</dbReference>
<feature type="compositionally biased region" description="Basic and acidic residues" evidence="1">
    <location>
        <begin position="26"/>
        <end position="38"/>
    </location>
</feature>
<feature type="compositionally biased region" description="Acidic residues" evidence="1">
    <location>
        <begin position="130"/>
        <end position="146"/>
    </location>
</feature>
<evidence type="ECO:0000256" key="1">
    <source>
        <dbReference type="SAM" id="MobiDB-lite"/>
    </source>
</evidence>
<accession>A0A1D3TQI6</accession>
<sequence length="195" mass="20915">MKKLMKTILVISIVGALAACGQNASKNDDKTDKTDKTAQEAGDGSGGYTEADDQALADIAKNEIYISASSAVETITVDEAVSLLSQSDAKTLGLESDLFEYDIVADDVVGDLDGIPVYVVTVYEKAVAETEAEETETETEETETAEVPETAEVREPAGVFYVITDGNAMYRTEFSSGKYINIETGEEIEPVQTEE</sequence>
<feature type="signal peptide" evidence="2">
    <location>
        <begin position="1"/>
        <end position="18"/>
    </location>
</feature>
<dbReference type="PROSITE" id="PS51257">
    <property type="entry name" value="PROKAR_LIPOPROTEIN"/>
    <property type="match status" value="1"/>
</dbReference>
<keyword evidence="4" id="KW-1185">Reference proteome</keyword>
<feature type="region of interest" description="Disordered" evidence="1">
    <location>
        <begin position="129"/>
        <end position="150"/>
    </location>
</feature>
<organism evidence="3 4">
    <name type="scientific">Anaerobium acetethylicum</name>
    <dbReference type="NCBI Taxonomy" id="1619234"/>
    <lineage>
        <taxon>Bacteria</taxon>
        <taxon>Bacillati</taxon>
        <taxon>Bacillota</taxon>
        <taxon>Clostridia</taxon>
        <taxon>Lachnospirales</taxon>
        <taxon>Lachnospiraceae</taxon>
        <taxon>Anaerobium</taxon>
    </lineage>
</organism>
<dbReference type="RefSeq" id="WP_091230520.1">
    <property type="nucleotide sequence ID" value="NZ_FMKA01000002.1"/>
</dbReference>
<gene>
    <name evidence="3" type="ORF">SAMN05421730_1002234</name>
</gene>
<protein>
    <recommendedName>
        <fullName evidence="5">Peptidase propeptide and YPEB domain-containing protein</fullName>
    </recommendedName>
</protein>
<evidence type="ECO:0000313" key="4">
    <source>
        <dbReference type="Proteomes" id="UP000199315"/>
    </source>
</evidence>
<feature type="chain" id="PRO_5039514967" description="Peptidase propeptide and YPEB domain-containing protein" evidence="2">
    <location>
        <begin position="19"/>
        <end position="195"/>
    </location>
</feature>
<name>A0A1D3TQI6_9FIRM</name>
<evidence type="ECO:0000256" key="2">
    <source>
        <dbReference type="SAM" id="SignalP"/>
    </source>
</evidence>
<proteinExistence type="predicted"/>
<dbReference type="AlphaFoldDB" id="A0A1D3TQI6"/>
<reference evidence="3 4" key="1">
    <citation type="submission" date="2016-09" db="EMBL/GenBank/DDBJ databases">
        <authorList>
            <person name="Capua I."/>
            <person name="De Benedictis P."/>
            <person name="Joannis T."/>
            <person name="Lombin L.H."/>
            <person name="Cattoli G."/>
        </authorList>
    </citation>
    <scope>NUCLEOTIDE SEQUENCE [LARGE SCALE GENOMIC DNA]</scope>
    <source>
        <strain evidence="3 4">GluBS11</strain>
    </source>
</reference>
<keyword evidence="2" id="KW-0732">Signal</keyword>
<dbReference type="Proteomes" id="UP000199315">
    <property type="component" value="Unassembled WGS sequence"/>
</dbReference>
<evidence type="ECO:0008006" key="5">
    <source>
        <dbReference type="Google" id="ProtNLM"/>
    </source>
</evidence>
<evidence type="ECO:0000313" key="3">
    <source>
        <dbReference type="EMBL" id="SCP95834.1"/>
    </source>
</evidence>